<dbReference type="RefSeq" id="WP_206100887.1">
    <property type="nucleotide sequence ID" value="NZ_CP070969.1"/>
</dbReference>
<reference evidence="1 2" key="1">
    <citation type="submission" date="2021-02" db="EMBL/GenBank/DDBJ databases">
        <title>Paenibacillus tianjinensis sp. nov.</title>
        <authorList>
            <person name="Liu H."/>
        </authorList>
    </citation>
    <scope>NUCLEOTIDE SEQUENCE [LARGE SCALE GENOMIC DNA]</scope>
    <source>
        <strain evidence="1 2">TB2019</strain>
    </source>
</reference>
<accession>A0ABX7L8B5</accession>
<evidence type="ECO:0000313" key="2">
    <source>
        <dbReference type="Proteomes" id="UP000663452"/>
    </source>
</evidence>
<evidence type="ECO:0000313" key="1">
    <source>
        <dbReference type="EMBL" id="QSF43249.1"/>
    </source>
</evidence>
<dbReference type="Proteomes" id="UP000663452">
    <property type="component" value="Chromosome"/>
</dbReference>
<organism evidence="1 2">
    <name type="scientific">Paenibacillus tianjinensis</name>
    <dbReference type="NCBI Taxonomy" id="2810347"/>
    <lineage>
        <taxon>Bacteria</taxon>
        <taxon>Bacillati</taxon>
        <taxon>Bacillota</taxon>
        <taxon>Bacilli</taxon>
        <taxon>Bacillales</taxon>
        <taxon>Paenibacillaceae</taxon>
        <taxon>Paenibacillus</taxon>
    </lineage>
</organism>
<keyword evidence="2" id="KW-1185">Reference proteome</keyword>
<sequence>MENYRLEVTPDVLARFNKQNKEIMKHVEWEDGVMYLSTAYLMDLGIPYIHTKEFPTVQPKEVIRIITENSIELKNHFDLFKRLLSEMSPHFYFNDVKPDNKCAELQTPSMVLEFCVKNCEQDTDADYILNNTNDPDHFYYQLKKVGLKALDQHK</sequence>
<dbReference type="EMBL" id="CP070969">
    <property type="protein sequence ID" value="QSF43249.1"/>
    <property type="molecule type" value="Genomic_DNA"/>
</dbReference>
<name>A0ABX7L8B5_9BACL</name>
<proteinExistence type="predicted"/>
<protein>
    <submittedName>
        <fullName evidence="1">Uncharacterized protein</fullName>
    </submittedName>
</protein>
<gene>
    <name evidence="1" type="ORF">JRJ22_18455</name>
</gene>